<protein>
    <submittedName>
        <fullName evidence="1">Uncharacterized protein</fullName>
    </submittedName>
</protein>
<dbReference type="AlphaFoldDB" id="A0A9N9SQA8"/>
<sequence>MSSMSQNQEGYESRIECDWNTFSFEKELSLRKESALEHLNNCRSLSEEICMDKSSEVQGKSRNQLEVLETGFRNSRQNYEKISSDFNTMKSDLKQIKDSNEMLNSKILSLRKVIEDLQEEESSASLDYKHDKDAYRKALNFYSKHTDLNVDLKERSNESVKGVMKFASVKQQSPIFVTVDKLQRKIIDFSCSELTTGYLNGESTICLANTPGLICSLREQFINTDKTSDRN</sequence>
<evidence type="ECO:0000313" key="2">
    <source>
        <dbReference type="Proteomes" id="UP001153737"/>
    </source>
</evidence>
<evidence type="ECO:0000313" key="1">
    <source>
        <dbReference type="EMBL" id="CAG9825587.1"/>
    </source>
</evidence>
<dbReference type="Proteomes" id="UP001153737">
    <property type="component" value="Chromosome 9"/>
</dbReference>
<dbReference type="OrthoDB" id="6771249at2759"/>
<proteinExistence type="predicted"/>
<dbReference type="EMBL" id="OU896715">
    <property type="protein sequence ID" value="CAG9825587.1"/>
    <property type="molecule type" value="Genomic_DNA"/>
</dbReference>
<reference evidence="1" key="2">
    <citation type="submission" date="2022-10" db="EMBL/GenBank/DDBJ databases">
        <authorList>
            <consortium name="ENA_rothamsted_submissions"/>
            <consortium name="culmorum"/>
            <person name="King R."/>
        </authorList>
    </citation>
    <scope>NUCLEOTIDE SEQUENCE</scope>
</reference>
<organism evidence="1 2">
    <name type="scientific">Phaedon cochleariae</name>
    <name type="common">Mustard beetle</name>
    <dbReference type="NCBI Taxonomy" id="80249"/>
    <lineage>
        <taxon>Eukaryota</taxon>
        <taxon>Metazoa</taxon>
        <taxon>Ecdysozoa</taxon>
        <taxon>Arthropoda</taxon>
        <taxon>Hexapoda</taxon>
        <taxon>Insecta</taxon>
        <taxon>Pterygota</taxon>
        <taxon>Neoptera</taxon>
        <taxon>Endopterygota</taxon>
        <taxon>Coleoptera</taxon>
        <taxon>Polyphaga</taxon>
        <taxon>Cucujiformia</taxon>
        <taxon>Chrysomeloidea</taxon>
        <taxon>Chrysomelidae</taxon>
        <taxon>Chrysomelinae</taxon>
        <taxon>Chrysomelini</taxon>
        <taxon>Phaedon</taxon>
    </lineage>
</organism>
<name>A0A9N9SQA8_PHACE</name>
<keyword evidence="2" id="KW-1185">Reference proteome</keyword>
<accession>A0A9N9SQA8</accession>
<reference evidence="1" key="1">
    <citation type="submission" date="2022-01" db="EMBL/GenBank/DDBJ databases">
        <authorList>
            <person name="King R."/>
        </authorList>
    </citation>
    <scope>NUCLEOTIDE SEQUENCE</scope>
</reference>
<gene>
    <name evidence="1" type="ORF">PHAECO_LOCUS12787</name>
</gene>